<gene>
    <name evidence="1" type="ORF">M9H77_22078</name>
</gene>
<sequence>MRVSSAAGKFERIKTHQRSFYASNLKEHAIEIEFQHLVVNTSQTPYERSITNNHIPISLVKTGYRLLGHLPGPRHQGTMPLFKWIHPQSQKPVHVIGRGPSMGD</sequence>
<evidence type="ECO:0000313" key="1">
    <source>
        <dbReference type="EMBL" id="KAI5662755.1"/>
    </source>
</evidence>
<protein>
    <submittedName>
        <fullName evidence="1">Uncharacterized protein</fullName>
    </submittedName>
</protein>
<proteinExistence type="predicted"/>
<keyword evidence="2" id="KW-1185">Reference proteome</keyword>
<accession>A0ACC0APG5</accession>
<organism evidence="1 2">
    <name type="scientific">Catharanthus roseus</name>
    <name type="common">Madagascar periwinkle</name>
    <name type="synonym">Vinca rosea</name>
    <dbReference type="NCBI Taxonomy" id="4058"/>
    <lineage>
        <taxon>Eukaryota</taxon>
        <taxon>Viridiplantae</taxon>
        <taxon>Streptophyta</taxon>
        <taxon>Embryophyta</taxon>
        <taxon>Tracheophyta</taxon>
        <taxon>Spermatophyta</taxon>
        <taxon>Magnoliopsida</taxon>
        <taxon>eudicotyledons</taxon>
        <taxon>Gunneridae</taxon>
        <taxon>Pentapetalae</taxon>
        <taxon>asterids</taxon>
        <taxon>lamiids</taxon>
        <taxon>Gentianales</taxon>
        <taxon>Apocynaceae</taxon>
        <taxon>Rauvolfioideae</taxon>
        <taxon>Vinceae</taxon>
        <taxon>Catharanthinae</taxon>
        <taxon>Catharanthus</taxon>
    </lineage>
</organism>
<name>A0ACC0APG5_CATRO</name>
<dbReference type="Proteomes" id="UP001060085">
    <property type="component" value="Linkage Group LG05"/>
</dbReference>
<evidence type="ECO:0000313" key="2">
    <source>
        <dbReference type="Proteomes" id="UP001060085"/>
    </source>
</evidence>
<comment type="caution">
    <text evidence="1">The sequence shown here is derived from an EMBL/GenBank/DDBJ whole genome shotgun (WGS) entry which is preliminary data.</text>
</comment>
<reference evidence="2" key="1">
    <citation type="journal article" date="2023" name="Nat. Plants">
        <title>Single-cell RNA sequencing provides a high-resolution roadmap for understanding the multicellular compartmentation of specialized metabolism.</title>
        <authorList>
            <person name="Sun S."/>
            <person name="Shen X."/>
            <person name="Li Y."/>
            <person name="Li Y."/>
            <person name="Wang S."/>
            <person name="Li R."/>
            <person name="Zhang H."/>
            <person name="Shen G."/>
            <person name="Guo B."/>
            <person name="Wei J."/>
            <person name="Xu J."/>
            <person name="St-Pierre B."/>
            <person name="Chen S."/>
            <person name="Sun C."/>
        </authorList>
    </citation>
    <scope>NUCLEOTIDE SEQUENCE [LARGE SCALE GENOMIC DNA]</scope>
</reference>
<dbReference type="EMBL" id="CM044705">
    <property type="protein sequence ID" value="KAI5662755.1"/>
    <property type="molecule type" value="Genomic_DNA"/>
</dbReference>